<feature type="chain" id="PRO_5045911751" evidence="1">
    <location>
        <begin position="16"/>
        <end position="392"/>
    </location>
</feature>
<feature type="signal peptide" evidence="1">
    <location>
        <begin position="1"/>
        <end position="15"/>
    </location>
</feature>
<dbReference type="EMBL" id="BRYB01000842">
    <property type="protein sequence ID" value="GMI38771.1"/>
    <property type="molecule type" value="Genomic_DNA"/>
</dbReference>
<keyword evidence="1" id="KW-0732">Signal</keyword>
<dbReference type="InterPro" id="IPR053044">
    <property type="entry name" value="Metallo-hydrolase/TatD-type"/>
</dbReference>
<gene>
    <name evidence="2" type="ORF">TeGR_g4415</name>
</gene>
<reference evidence="2 3" key="1">
    <citation type="journal article" date="2023" name="Commun. Biol.">
        <title>Genome analysis of Parmales, the sister group of diatoms, reveals the evolutionary specialization of diatoms from phago-mixotrophs to photoautotrophs.</title>
        <authorList>
            <person name="Ban H."/>
            <person name="Sato S."/>
            <person name="Yoshikawa S."/>
            <person name="Yamada K."/>
            <person name="Nakamura Y."/>
            <person name="Ichinomiya M."/>
            <person name="Sato N."/>
            <person name="Blanc-Mathieu R."/>
            <person name="Endo H."/>
            <person name="Kuwata A."/>
            <person name="Ogata H."/>
        </authorList>
    </citation>
    <scope>NUCLEOTIDE SEQUENCE [LARGE SCALE GENOMIC DNA]</scope>
</reference>
<dbReference type="Proteomes" id="UP001165060">
    <property type="component" value="Unassembled WGS sequence"/>
</dbReference>
<dbReference type="InterPro" id="IPR032466">
    <property type="entry name" value="Metal_Hydrolase"/>
</dbReference>
<dbReference type="InterPro" id="IPR001130">
    <property type="entry name" value="TatD-like"/>
</dbReference>
<evidence type="ECO:0000313" key="3">
    <source>
        <dbReference type="Proteomes" id="UP001165060"/>
    </source>
</evidence>
<name>A0ABQ6N263_9STRA</name>
<comment type="caution">
    <text evidence="2">The sequence shown here is derived from an EMBL/GenBank/DDBJ whole genome shotgun (WGS) entry which is preliminary data.</text>
</comment>
<organism evidence="2 3">
    <name type="scientific">Tetraparma gracilis</name>
    <dbReference type="NCBI Taxonomy" id="2962635"/>
    <lineage>
        <taxon>Eukaryota</taxon>
        <taxon>Sar</taxon>
        <taxon>Stramenopiles</taxon>
        <taxon>Ochrophyta</taxon>
        <taxon>Bolidophyceae</taxon>
        <taxon>Parmales</taxon>
        <taxon>Triparmaceae</taxon>
        <taxon>Tetraparma</taxon>
    </lineage>
</organism>
<evidence type="ECO:0000256" key="1">
    <source>
        <dbReference type="SAM" id="SignalP"/>
    </source>
</evidence>
<dbReference type="PANTHER" id="PTHR47345:SF1">
    <property type="entry name" value="CUT9-INTERACTING PROTEIN SCN1"/>
    <property type="match status" value="1"/>
</dbReference>
<dbReference type="Gene3D" id="3.20.20.140">
    <property type="entry name" value="Metal-dependent hydrolases"/>
    <property type="match status" value="1"/>
</dbReference>
<dbReference type="PANTHER" id="PTHR47345">
    <property type="entry name" value="CUT9-INTERACTING PROTEIN SCN1"/>
    <property type="match status" value="1"/>
</dbReference>
<keyword evidence="3" id="KW-1185">Reference proteome</keyword>
<sequence>MRGASLLLLLRPSMSFLPGSEPRSFSAACPCCPAPSSSAASAAASPPPPPLPSPCFLYDTHCHTHLSRLPACPSYPDLSVRPVLQSVTPADVSPPGVPRFVGLHPWYLPKARGVPPYAPAGLPPPPAFEAYLAENVCSLEDLPPPPAANSAVSLLLPSPPLLSLLHSLLTSPFPPPALRTVTWLRPLLSSPSPLIGEIGLDKPAAKKDLKYVLASPSYPPLPPAAKQLLSPLHAQVAAFSAQLVLCGDRRGLCSVHSVKAAPYVAALLRYFFAGEGARAGPRGVVMHSFSGDREDYRELREFEGESGVRVYFGYSRAVSGRSRSRDVWEEVSRDRVLLESDAVDERGQKRALVEGVREIGRIWGKGDMEVVDAVNRNWEECGGLVEGATALT</sequence>
<accession>A0ABQ6N263</accession>
<protein>
    <submittedName>
        <fullName evidence="2">Uncharacterized protein</fullName>
    </submittedName>
</protein>
<dbReference type="SUPFAM" id="SSF51556">
    <property type="entry name" value="Metallo-dependent hydrolases"/>
    <property type="match status" value="1"/>
</dbReference>
<dbReference type="Pfam" id="PF01026">
    <property type="entry name" value="TatD_DNase"/>
    <property type="match status" value="1"/>
</dbReference>
<evidence type="ECO:0000313" key="2">
    <source>
        <dbReference type="EMBL" id="GMI38771.1"/>
    </source>
</evidence>
<proteinExistence type="predicted"/>